<dbReference type="InterPro" id="IPR000944">
    <property type="entry name" value="Tscrpt_reg_Rrf2"/>
</dbReference>
<comment type="caution">
    <text evidence="2">The sequence shown here is derived from an EMBL/GenBank/DDBJ whole genome shotgun (WGS) entry which is preliminary data.</text>
</comment>
<proteinExistence type="predicted"/>
<evidence type="ECO:0000313" key="3">
    <source>
        <dbReference type="Proteomes" id="UP000478417"/>
    </source>
</evidence>
<accession>A0A6B2M3I8</accession>
<dbReference type="NCBIfam" id="TIGR00738">
    <property type="entry name" value="rrf2_super"/>
    <property type="match status" value="1"/>
</dbReference>
<keyword evidence="1" id="KW-0238">DNA-binding</keyword>
<dbReference type="EMBL" id="JAAGNX010000002">
    <property type="protein sequence ID" value="NDV62375.1"/>
    <property type="molecule type" value="Genomic_DNA"/>
</dbReference>
<dbReference type="PANTHER" id="PTHR33221">
    <property type="entry name" value="WINGED HELIX-TURN-HELIX TRANSCRIPTIONAL REGULATOR, RRF2 FAMILY"/>
    <property type="match status" value="1"/>
</dbReference>
<evidence type="ECO:0000313" key="2">
    <source>
        <dbReference type="EMBL" id="NDV62375.1"/>
    </source>
</evidence>
<gene>
    <name evidence="2" type="ORF">G0Q06_07935</name>
</gene>
<dbReference type="PROSITE" id="PS51197">
    <property type="entry name" value="HTH_RRF2_2"/>
    <property type="match status" value="1"/>
</dbReference>
<name>A0A6B2M3I8_9BACT</name>
<dbReference type="Pfam" id="PF02082">
    <property type="entry name" value="Rrf2"/>
    <property type="match status" value="1"/>
</dbReference>
<dbReference type="PANTHER" id="PTHR33221:SF5">
    <property type="entry name" value="HTH-TYPE TRANSCRIPTIONAL REGULATOR ISCR"/>
    <property type="match status" value="1"/>
</dbReference>
<dbReference type="PROSITE" id="PS01332">
    <property type="entry name" value="HTH_RRF2_1"/>
    <property type="match status" value="1"/>
</dbReference>
<dbReference type="GO" id="GO:0003700">
    <property type="term" value="F:DNA-binding transcription factor activity"/>
    <property type="evidence" value="ECO:0007669"/>
    <property type="project" value="TreeGrafter"/>
</dbReference>
<protein>
    <submittedName>
        <fullName evidence="2">Rrf2 family transcriptional regulator</fullName>
    </submittedName>
</protein>
<dbReference type="AlphaFoldDB" id="A0A6B2M3I8"/>
<dbReference type="InterPro" id="IPR030489">
    <property type="entry name" value="TR_Rrf2-type_CS"/>
</dbReference>
<sequence length="137" mass="15173">MKLSLKVEYACQVLAQLGYTVNTPELPHIEDLAKAEGIPSNYLVQILNELRTAGLINSRRGKQGGYALARPPAEITLHDIMQAVEGNILAHSQPGTGQSSPRMSAVWSEVAEKFELILKSYTVEQVMSRGSEEMWYI</sequence>
<dbReference type="GO" id="GO:0005829">
    <property type="term" value="C:cytosol"/>
    <property type="evidence" value="ECO:0007669"/>
    <property type="project" value="TreeGrafter"/>
</dbReference>
<evidence type="ECO:0000256" key="1">
    <source>
        <dbReference type="ARBA" id="ARBA00023125"/>
    </source>
</evidence>
<dbReference type="InterPro" id="IPR036388">
    <property type="entry name" value="WH-like_DNA-bd_sf"/>
</dbReference>
<dbReference type="Proteomes" id="UP000478417">
    <property type="component" value="Unassembled WGS sequence"/>
</dbReference>
<reference evidence="2 3" key="1">
    <citation type="submission" date="2020-02" db="EMBL/GenBank/DDBJ databases">
        <title>Albibacoteraceae fam. nov., the first described family within the subdivision 4 Verrucomicrobia.</title>
        <authorList>
            <person name="Xi F."/>
        </authorList>
    </citation>
    <scope>NUCLEOTIDE SEQUENCE [LARGE SCALE GENOMIC DNA]</scope>
    <source>
        <strain evidence="2 3">CK1056</strain>
    </source>
</reference>
<dbReference type="InterPro" id="IPR036390">
    <property type="entry name" value="WH_DNA-bd_sf"/>
</dbReference>
<dbReference type="Gene3D" id="1.10.10.10">
    <property type="entry name" value="Winged helix-like DNA-binding domain superfamily/Winged helix DNA-binding domain"/>
    <property type="match status" value="1"/>
</dbReference>
<keyword evidence="3" id="KW-1185">Reference proteome</keyword>
<dbReference type="GO" id="GO:0003677">
    <property type="term" value="F:DNA binding"/>
    <property type="evidence" value="ECO:0007669"/>
    <property type="project" value="UniProtKB-KW"/>
</dbReference>
<organism evidence="2 3">
    <name type="scientific">Oceanipulchritudo coccoides</name>
    <dbReference type="NCBI Taxonomy" id="2706888"/>
    <lineage>
        <taxon>Bacteria</taxon>
        <taxon>Pseudomonadati</taxon>
        <taxon>Verrucomicrobiota</taxon>
        <taxon>Opitutia</taxon>
        <taxon>Puniceicoccales</taxon>
        <taxon>Oceanipulchritudinaceae</taxon>
        <taxon>Oceanipulchritudo</taxon>
    </lineage>
</organism>
<dbReference type="SUPFAM" id="SSF46785">
    <property type="entry name" value="Winged helix' DNA-binding domain"/>
    <property type="match status" value="1"/>
</dbReference>
<dbReference type="RefSeq" id="WP_163964202.1">
    <property type="nucleotide sequence ID" value="NZ_JAAGNX010000002.1"/>
</dbReference>